<evidence type="ECO:0000313" key="2">
    <source>
        <dbReference type="EMBL" id="MBF8186295.1"/>
    </source>
</evidence>
<evidence type="ECO:0000256" key="1">
    <source>
        <dbReference type="SAM" id="Phobius"/>
    </source>
</evidence>
<keyword evidence="1" id="KW-0812">Transmembrane</keyword>
<sequence length="54" mass="5433">MPSSCLVAVGTGLTFTAMPALVLKSTPSYQAAAAALGAAVLTVRLIAITRRGED</sequence>
<comment type="caution">
    <text evidence="2">The sequence shown here is derived from an EMBL/GenBank/DDBJ whole genome shotgun (WGS) entry which is preliminary data.</text>
</comment>
<dbReference type="EMBL" id="JADOGI010000025">
    <property type="protein sequence ID" value="MBF8186295.1"/>
    <property type="molecule type" value="Genomic_DNA"/>
</dbReference>
<keyword evidence="1" id="KW-1133">Transmembrane helix</keyword>
<name>A0A931AAC8_9ACTN</name>
<reference evidence="2" key="1">
    <citation type="submission" date="2020-11" db="EMBL/GenBank/DDBJ databases">
        <title>Whole-genome analyses of Nonomuraea sp. K274.</title>
        <authorList>
            <person name="Veyisoglu A."/>
        </authorList>
    </citation>
    <scope>NUCLEOTIDE SEQUENCE</scope>
    <source>
        <strain evidence="2">K274</strain>
    </source>
</reference>
<feature type="transmembrane region" description="Helical" evidence="1">
    <location>
        <begin position="29"/>
        <end position="47"/>
    </location>
</feature>
<dbReference type="Proteomes" id="UP000605361">
    <property type="component" value="Unassembled WGS sequence"/>
</dbReference>
<protein>
    <submittedName>
        <fullName evidence="2">Uncharacterized protein</fullName>
    </submittedName>
</protein>
<keyword evidence="1" id="KW-0472">Membrane</keyword>
<dbReference type="RefSeq" id="WP_195895271.1">
    <property type="nucleotide sequence ID" value="NZ_JADOGI010000025.1"/>
</dbReference>
<dbReference type="AlphaFoldDB" id="A0A931AAC8"/>
<accession>A0A931AAC8</accession>
<gene>
    <name evidence="2" type="ORF">ITP53_11155</name>
</gene>
<evidence type="ECO:0000313" key="3">
    <source>
        <dbReference type="Proteomes" id="UP000605361"/>
    </source>
</evidence>
<proteinExistence type="predicted"/>
<organism evidence="2 3">
    <name type="scientific">Nonomuraea cypriaca</name>
    <dbReference type="NCBI Taxonomy" id="1187855"/>
    <lineage>
        <taxon>Bacteria</taxon>
        <taxon>Bacillati</taxon>
        <taxon>Actinomycetota</taxon>
        <taxon>Actinomycetes</taxon>
        <taxon>Streptosporangiales</taxon>
        <taxon>Streptosporangiaceae</taxon>
        <taxon>Nonomuraea</taxon>
    </lineage>
</organism>
<keyword evidence="3" id="KW-1185">Reference proteome</keyword>